<dbReference type="Proteomes" id="UP000681967">
    <property type="component" value="Unassembled WGS sequence"/>
</dbReference>
<evidence type="ECO:0000313" key="1">
    <source>
        <dbReference type="EMBL" id="CAF4653413.1"/>
    </source>
</evidence>
<evidence type="ECO:0000313" key="3">
    <source>
        <dbReference type="EMBL" id="CAF4789837.1"/>
    </source>
</evidence>
<organism evidence="2 4">
    <name type="scientific">Rotaria magnacalcarata</name>
    <dbReference type="NCBI Taxonomy" id="392030"/>
    <lineage>
        <taxon>Eukaryota</taxon>
        <taxon>Metazoa</taxon>
        <taxon>Spiralia</taxon>
        <taxon>Gnathifera</taxon>
        <taxon>Rotifera</taxon>
        <taxon>Eurotatoria</taxon>
        <taxon>Bdelloidea</taxon>
        <taxon>Philodinida</taxon>
        <taxon>Philodinidae</taxon>
        <taxon>Rotaria</taxon>
    </lineage>
</organism>
<evidence type="ECO:0000313" key="4">
    <source>
        <dbReference type="Proteomes" id="UP000676336"/>
    </source>
</evidence>
<feature type="non-terminal residue" evidence="2">
    <location>
        <position position="26"/>
    </location>
</feature>
<accession>A0A8S3AKM4</accession>
<protein>
    <submittedName>
        <fullName evidence="2">Uncharacterized protein</fullName>
    </submittedName>
</protein>
<gene>
    <name evidence="3" type="ORF">BYL167_LOCUS47673</name>
    <name evidence="1" type="ORF">GIL414_LOCUS41163</name>
    <name evidence="2" type="ORF">SMN809_LOCUS44849</name>
</gene>
<dbReference type="EMBL" id="CAJOBH010137702">
    <property type="protein sequence ID" value="CAF4789837.1"/>
    <property type="molecule type" value="Genomic_DNA"/>
</dbReference>
<dbReference type="EMBL" id="CAJOBI010135655">
    <property type="protein sequence ID" value="CAF4744245.1"/>
    <property type="molecule type" value="Genomic_DNA"/>
</dbReference>
<comment type="caution">
    <text evidence="2">The sequence shown here is derived from an EMBL/GenBank/DDBJ whole genome shotgun (WGS) entry which is preliminary data.</text>
</comment>
<proteinExistence type="predicted"/>
<dbReference type="Proteomes" id="UP000676336">
    <property type="component" value="Unassembled WGS sequence"/>
</dbReference>
<name>A0A8S3AKM4_9BILA</name>
<sequence length="26" mass="2935">MKHLDESSEALAFQQTWIAFLIATSP</sequence>
<reference evidence="2" key="1">
    <citation type="submission" date="2021-02" db="EMBL/GenBank/DDBJ databases">
        <authorList>
            <person name="Nowell W R."/>
        </authorList>
    </citation>
    <scope>NUCLEOTIDE SEQUENCE</scope>
</reference>
<dbReference type="EMBL" id="CAJOBJ010115926">
    <property type="protein sequence ID" value="CAF4653413.1"/>
    <property type="molecule type" value="Genomic_DNA"/>
</dbReference>
<dbReference type="AlphaFoldDB" id="A0A8S3AKM4"/>
<evidence type="ECO:0000313" key="2">
    <source>
        <dbReference type="EMBL" id="CAF4744245.1"/>
    </source>
</evidence>
<dbReference type="Proteomes" id="UP000681720">
    <property type="component" value="Unassembled WGS sequence"/>
</dbReference>